<feature type="non-terminal residue" evidence="1">
    <location>
        <position position="1"/>
    </location>
</feature>
<proteinExistence type="predicted"/>
<reference evidence="1" key="1">
    <citation type="submission" date="2014-05" db="EMBL/GenBank/DDBJ databases">
        <authorList>
            <person name="Chronopoulou M."/>
        </authorList>
    </citation>
    <scope>NUCLEOTIDE SEQUENCE</scope>
    <source>
        <tissue evidence="1">Whole organism</tissue>
    </source>
</reference>
<organism evidence="1">
    <name type="scientific">Lepeophtheirus salmonis</name>
    <name type="common">Salmon louse</name>
    <name type="synonym">Caligus salmonis</name>
    <dbReference type="NCBI Taxonomy" id="72036"/>
    <lineage>
        <taxon>Eukaryota</taxon>
        <taxon>Metazoa</taxon>
        <taxon>Ecdysozoa</taxon>
        <taxon>Arthropoda</taxon>
        <taxon>Crustacea</taxon>
        <taxon>Multicrustacea</taxon>
        <taxon>Hexanauplia</taxon>
        <taxon>Copepoda</taxon>
        <taxon>Siphonostomatoida</taxon>
        <taxon>Caligidae</taxon>
        <taxon>Lepeophtheirus</taxon>
    </lineage>
</organism>
<sequence>TLWILQGLKSPSYWEGNSDPAQTCDRSNYQVFHRVPNSCVRIPGREEQRELFHELVLTCDFVEVKACRSFKKRATHDVSA</sequence>
<dbReference type="EMBL" id="HACA01030490">
    <property type="protein sequence ID" value="CDW47851.1"/>
    <property type="molecule type" value="Transcribed_RNA"/>
</dbReference>
<protein>
    <submittedName>
        <fullName evidence="1">Uncharacterized protein</fullName>
    </submittedName>
</protein>
<accession>A0A0K2VD39</accession>
<dbReference type="AlphaFoldDB" id="A0A0K2VD39"/>
<name>A0A0K2VD39_LEPSM</name>
<evidence type="ECO:0000313" key="1">
    <source>
        <dbReference type="EMBL" id="CDW47851.1"/>
    </source>
</evidence>